<dbReference type="OrthoDB" id="1118205at2"/>
<evidence type="ECO:0000313" key="3">
    <source>
        <dbReference type="Proteomes" id="UP000267268"/>
    </source>
</evidence>
<organism evidence="2 3">
    <name type="scientific">Flammeovirga pectinis</name>
    <dbReference type="NCBI Taxonomy" id="2494373"/>
    <lineage>
        <taxon>Bacteria</taxon>
        <taxon>Pseudomonadati</taxon>
        <taxon>Bacteroidota</taxon>
        <taxon>Cytophagia</taxon>
        <taxon>Cytophagales</taxon>
        <taxon>Flammeovirgaceae</taxon>
        <taxon>Flammeovirga</taxon>
    </lineage>
</organism>
<keyword evidence="1" id="KW-0732">Signal</keyword>
<feature type="signal peptide" evidence="1">
    <location>
        <begin position="1"/>
        <end position="24"/>
    </location>
</feature>
<name>A0A3Q9FQE5_9BACT</name>
<evidence type="ECO:0000313" key="2">
    <source>
        <dbReference type="EMBL" id="AZQ63628.1"/>
    </source>
</evidence>
<dbReference type="AlphaFoldDB" id="A0A3Q9FQE5"/>
<dbReference type="EMBL" id="CP034562">
    <property type="protein sequence ID" value="AZQ63628.1"/>
    <property type="molecule type" value="Genomic_DNA"/>
</dbReference>
<sequence>MLDLRRFFILFSCSFFALIGSVSAQDKQQKKTDYYVTGGLEVIFSGTTGIQIDGQEINSGVMRFAPVFNWQTVFNADFSPHFGLYSGFSIRNVGMIFDVPSEHITADANGLKSPVRKKVRTYNLGIPIGLKVGNLHGLFFYAGYEFEMPFQYKEKTFVSERKEDKFSVWFTDRVNFQHSLMLGIQFPYGTNLKFKYYLNDYFNSSWGANQKNMVGTDLSYNQISGNVFYISLNFSLFRNTKFYYSEYEKKHTFPRS</sequence>
<keyword evidence="3" id="KW-1185">Reference proteome</keyword>
<dbReference type="KEGG" id="fll:EI427_15765"/>
<dbReference type="RefSeq" id="WP_126616487.1">
    <property type="nucleotide sequence ID" value="NZ_CP034562.1"/>
</dbReference>
<dbReference type="Proteomes" id="UP000267268">
    <property type="component" value="Chromosome 1"/>
</dbReference>
<feature type="chain" id="PRO_5018543602" evidence="1">
    <location>
        <begin position="25"/>
        <end position="256"/>
    </location>
</feature>
<protein>
    <submittedName>
        <fullName evidence="2">Uncharacterized protein</fullName>
    </submittedName>
</protein>
<proteinExistence type="predicted"/>
<reference evidence="2 3" key="1">
    <citation type="submission" date="2018-12" db="EMBL/GenBank/DDBJ databases">
        <title>Flammeovirga pectinis sp. nov., isolated from the gut of the Korean scallop, Patinopecten yessoensis.</title>
        <authorList>
            <person name="Bae J.-W."/>
            <person name="Jeong Y.-S."/>
            <person name="Kang W."/>
        </authorList>
    </citation>
    <scope>NUCLEOTIDE SEQUENCE [LARGE SCALE GENOMIC DNA]</scope>
    <source>
        <strain evidence="2 3">L12M1</strain>
    </source>
</reference>
<gene>
    <name evidence="2" type="ORF">EI427_15765</name>
</gene>
<evidence type="ECO:0000256" key="1">
    <source>
        <dbReference type="SAM" id="SignalP"/>
    </source>
</evidence>
<accession>A0A3Q9FQE5</accession>